<dbReference type="Pfam" id="PF00067">
    <property type="entry name" value="p450"/>
    <property type="match status" value="1"/>
</dbReference>
<keyword evidence="8" id="KW-1185">Reference proteome</keyword>
<evidence type="ECO:0000313" key="7">
    <source>
        <dbReference type="EMBL" id="MBK1632822.1"/>
    </source>
</evidence>
<evidence type="ECO:0000256" key="2">
    <source>
        <dbReference type="ARBA" id="ARBA00010617"/>
    </source>
</evidence>
<dbReference type="InterPro" id="IPR050121">
    <property type="entry name" value="Cytochrome_P450_monoxygenase"/>
</dbReference>
<dbReference type="PRINTS" id="PR00385">
    <property type="entry name" value="P450"/>
</dbReference>
<evidence type="ECO:0000313" key="8">
    <source>
        <dbReference type="Proteomes" id="UP000748752"/>
    </source>
</evidence>
<evidence type="ECO:0000256" key="4">
    <source>
        <dbReference type="ARBA" id="ARBA00023004"/>
    </source>
</evidence>
<evidence type="ECO:0000256" key="6">
    <source>
        <dbReference type="SAM" id="MobiDB-lite"/>
    </source>
</evidence>
<dbReference type="PANTHER" id="PTHR24305">
    <property type="entry name" value="CYTOCHROME P450"/>
    <property type="match status" value="1"/>
</dbReference>
<keyword evidence="4 5" id="KW-0408">Iron</keyword>
<protein>
    <recommendedName>
        <fullName evidence="9">Cytochrome P450</fullName>
    </recommendedName>
</protein>
<dbReference type="Proteomes" id="UP000748752">
    <property type="component" value="Unassembled WGS sequence"/>
</dbReference>
<dbReference type="EMBL" id="NRRV01000058">
    <property type="protein sequence ID" value="MBK1632822.1"/>
    <property type="molecule type" value="Genomic_DNA"/>
</dbReference>
<evidence type="ECO:0000256" key="3">
    <source>
        <dbReference type="ARBA" id="ARBA00022723"/>
    </source>
</evidence>
<dbReference type="InterPro" id="IPR017972">
    <property type="entry name" value="Cyt_P450_CS"/>
</dbReference>
<evidence type="ECO:0000256" key="1">
    <source>
        <dbReference type="ARBA" id="ARBA00001971"/>
    </source>
</evidence>
<keyword evidence="5" id="KW-0503">Monooxygenase</keyword>
<keyword evidence="3 5" id="KW-0479">Metal-binding</keyword>
<keyword evidence="5" id="KW-0560">Oxidoreductase</keyword>
<feature type="compositionally biased region" description="Low complexity" evidence="6">
    <location>
        <begin position="10"/>
        <end position="22"/>
    </location>
</feature>
<dbReference type="PRINTS" id="PR00465">
    <property type="entry name" value="EP450IV"/>
</dbReference>
<dbReference type="SUPFAM" id="SSF48264">
    <property type="entry name" value="Cytochrome P450"/>
    <property type="match status" value="1"/>
</dbReference>
<proteinExistence type="inferred from homology"/>
<dbReference type="InterPro" id="IPR002403">
    <property type="entry name" value="Cyt_P450_E_grp-IV"/>
</dbReference>
<sequence>MPTRLSSTESARGTPAPASARSPRSERRAPPRRRHGLRRPPTLALHRALPPLLRRDLLRLFENAAAGGSVVRLDAAGFRLLQVNDEALMREILLDKGRVYRKASLMRRLGAVTGEGLLINDGEVWKRHRRLANPALAAGSLPRYVPAMREAMAQTVARWRGGEAAAPLDLVAELSRTTLTSLLDSIFGIRGEAGMLNDRVAQVSGVIHALLDELVRQGSALAAPPLSWPTPANLRFRRRIAEVNAILDDIIAKRREDLADTDAPADLLGQWLQQRRRNPEHFSAVEMRDELMTMLIAGHHSLAIALAWALYHVALDADLQAEVSAEAATAPELPQSLEDLADLPLARGVLLEALRLYPQPPILLREAVAEHGLGGYHIRAGDQLVLSIPALHRDPAHWPQPERFDAGRFAGFNTDGMMQGHHLGFGGGPRSCIGRRFALLEGVLVLVEALRVFRLRPAAANAERVPPRFAGMLVPAAPLLVRAVPR</sequence>
<dbReference type="PROSITE" id="PS00086">
    <property type="entry name" value="CYTOCHROME_P450"/>
    <property type="match status" value="1"/>
</dbReference>
<accession>A0ABS1CLM3</accession>
<reference evidence="7 8" key="1">
    <citation type="journal article" date="2020" name="Microorganisms">
        <title>Osmotic Adaptation and Compatible Solute Biosynthesis of Phototrophic Bacteria as Revealed from Genome Analyses.</title>
        <authorList>
            <person name="Imhoff J.F."/>
            <person name="Rahn T."/>
            <person name="Kunzel S."/>
            <person name="Keller A."/>
            <person name="Neulinger S.C."/>
        </authorList>
    </citation>
    <scope>NUCLEOTIDE SEQUENCE [LARGE SCALE GENOMIC DNA]</scope>
    <source>
        <strain evidence="7 8">DSM 6210</strain>
    </source>
</reference>
<dbReference type="Gene3D" id="1.10.630.10">
    <property type="entry name" value="Cytochrome P450"/>
    <property type="match status" value="1"/>
</dbReference>
<dbReference type="PANTHER" id="PTHR24305:SF166">
    <property type="entry name" value="CYTOCHROME P450 12A4, MITOCHONDRIAL-RELATED"/>
    <property type="match status" value="1"/>
</dbReference>
<comment type="similarity">
    <text evidence="2 5">Belongs to the cytochrome P450 family.</text>
</comment>
<organism evidence="7 8">
    <name type="scientific">Thiohalocapsa halophila</name>
    <dbReference type="NCBI Taxonomy" id="69359"/>
    <lineage>
        <taxon>Bacteria</taxon>
        <taxon>Pseudomonadati</taxon>
        <taxon>Pseudomonadota</taxon>
        <taxon>Gammaproteobacteria</taxon>
        <taxon>Chromatiales</taxon>
        <taxon>Chromatiaceae</taxon>
        <taxon>Thiohalocapsa</taxon>
    </lineage>
</organism>
<evidence type="ECO:0000256" key="5">
    <source>
        <dbReference type="RuleBase" id="RU000461"/>
    </source>
</evidence>
<evidence type="ECO:0008006" key="9">
    <source>
        <dbReference type="Google" id="ProtNLM"/>
    </source>
</evidence>
<keyword evidence="5" id="KW-0349">Heme</keyword>
<comment type="caution">
    <text evidence="7">The sequence shown here is derived from an EMBL/GenBank/DDBJ whole genome shotgun (WGS) entry which is preliminary data.</text>
</comment>
<gene>
    <name evidence="7" type="ORF">CKO31_19130</name>
</gene>
<name>A0ABS1CLM3_9GAMM</name>
<feature type="region of interest" description="Disordered" evidence="6">
    <location>
        <begin position="1"/>
        <end position="41"/>
    </location>
</feature>
<dbReference type="InterPro" id="IPR001128">
    <property type="entry name" value="Cyt_P450"/>
</dbReference>
<dbReference type="InterPro" id="IPR036396">
    <property type="entry name" value="Cyt_P450_sf"/>
</dbReference>
<comment type="cofactor">
    <cofactor evidence="1">
        <name>heme</name>
        <dbReference type="ChEBI" id="CHEBI:30413"/>
    </cofactor>
</comment>